<dbReference type="Proteomes" id="UP000623608">
    <property type="component" value="Unassembled WGS sequence"/>
</dbReference>
<feature type="transmembrane region" description="Helical" evidence="1">
    <location>
        <begin position="35"/>
        <end position="52"/>
    </location>
</feature>
<reference evidence="2" key="1">
    <citation type="submission" date="2021-01" db="EMBL/GenBank/DDBJ databases">
        <title>Whole genome shotgun sequence of Actinoplanes tereljensis NBRC 105297.</title>
        <authorList>
            <person name="Komaki H."/>
            <person name="Tamura T."/>
        </authorList>
    </citation>
    <scope>NUCLEOTIDE SEQUENCE</scope>
    <source>
        <strain evidence="2">NBRC 105297</strain>
    </source>
</reference>
<dbReference type="RefSeq" id="WP_203811087.1">
    <property type="nucleotide sequence ID" value="NZ_BOMY01000038.1"/>
</dbReference>
<feature type="transmembrane region" description="Helical" evidence="1">
    <location>
        <begin position="157"/>
        <end position="175"/>
    </location>
</feature>
<proteinExistence type="predicted"/>
<comment type="caution">
    <text evidence="2">The sequence shown here is derived from an EMBL/GenBank/DDBJ whole genome shotgun (WGS) entry which is preliminary data.</text>
</comment>
<evidence type="ECO:0000256" key="1">
    <source>
        <dbReference type="SAM" id="Phobius"/>
    </source>
</evidence>
<feature type="transmembrane region" description="Helical" evidence="1">
    <location>
        <begin position="12"/>
        <end position="29"/>
    </location>
</feature>
<evidence type="ECO:0000313" key="3">
    <source>
        <dbReference type="Proteomes" id="UP000623608"/>
    </source>
</evidence>
<sequence length="252" mass="27411">MITVDRPAERRTARLQFLVQAVFAAVLLYLATDYFWWLIGPLLLVLLYRSWAVERLSPRLEQYYGHAVVSGAADRMAAEFAGDDWLRDSWARAGVPVSGLLAQPPGRIAARMAKLRTAGPAPRSVSTAVLVLNRVGTVLLGLALGGALAVTGRHLTWPAWAALVLVVVSRVGVAVGNRRQTARVVDVMRSRPREELAALLAPPWGHRRAAMAVELDRLLGPGPLPHRPPEPRIVELLLAGSIVLGVMTGWLL</sequence>
<accession>A0A919NQH2</accession>
<feature type="transmembrane region" description="Helical" evidence="1">
    <location>
        <begin position="131"/>
        <end position="151"/>
    </location>
</feature>
<dbReference type="AlphaFoldDB" id="A0A919NQH2"/>
<keyword evidence="1" id="KW-0812">Transmembrane</keyword>
<keyword evidence="1" id="KW-1133">Transmembrane helix</keyword>
<dbReference type="EMBL" id="BOMY01000038">
    <property type="protein sequence ID" value="GIF23185.1"/>
    <property type="molecule type" value="Genomic_DNA"/>
</dbReference>
<name>A0A919NQH2_9ACTN</name>
<protein>
    <submittedName>
        <fullName evidence="2">Uncharacterized protein</fullName>
    </submittedName>
</protein>
<gene>
    <name evidence="2" type="ORF">Ate02nite_59150</name>
</gene>
<evidence type="ECO:0000313" key="2">
    <source>
        <dbReference type="EMBL" id="GIF23185.1"/>
    </source>
</evidence>
<organism evidence="2 3">
    <name type="scientific">Paractinoplanes tereljensis</name>
    <dbReference type="NCBI Taxonomy" id="571912"/>
    <lineage>
        <taxon>Bacteria</taxon>
        <taxon>Bacillati</taxon>
        <taxon>Actinomycetota</taxon>
        <taxon>Actinomycetes</taxon>
        <taxon>Micromonosporales</taxon>
        <taxon>Micromonosporaceae</taxon>
        <taxon>Paractinoplanes</taxon>
    </lineage>
</organism>
<keyword evidence="3" id="KW-1185">Reference proteome</keyword>
<keyword evidence="1" id="KW-0472">Membrane</keyword>